<dbReference type="Gene3D" id="3.40.50.300">
    <property type="entry name" value="P-loop containing nucleotide triphosphate hydrolases"/>
    <property type="match status" value="1"/>
</dbReference>
<accession>A0A644UG86</accession>
<organism evidence="2">
    <name type="scientific">bioreactor metagenome</name>
    <dbReference type="NCBI Taxonomy" id="1076179"/>
    <lineage>
        <taxon>unclassified sequences</taxon>
        <taxon>metagenomes</taxon>
        <taxon>ecological metagenomes</taxon>
    </lineage>
</organism>
<dbReference type="InterPro" id="IPR027417">
    <property type="entry name" value="P-loop_NTPase"/>
</dbReference>
<dbReference type="SMART" id="SM00490">
    <property type="entry name" value="HELICc"/>
    <property type="match status" value="1"/>
</dbReference>
<feature type="domain" description="Helicase C-terminal" evidence="1">
    <location>
        <begin position="815"/>
        <end position="1007"/>
    </location>
</feature>
<evidence type="ECO:0000259" key="1">
    <source>
        <dbReference type="PROSITE" id="PS51194"/>
    </source>
</evidence>
<reference evidence="2" key="1">
    <citation type="submission" date="2019-08" db="EMBL/GenBank/DDBJ databases">
        <authorList>
            <person name="Kucharzyk K."/>
            <person name="Murdoch R.W."/>
            <person name="Higgins S."/>
            <person name="Loffler F."/>
        </authorList>
    </citation>
    <scope>NUCLEOTIDE SEQUENCE</scope>
</reference>
<protein>
    <recommendedName>
        <fullName evidence="1">Helicase C-terminal domain-containing protein</fullName>
    </recommendedName>
</protein>
<dbReference type="EMBL" id="VSSQ01000111">
    <property type="protein sequence ID" value="MPL77879.1"/>
    <property type="molecule type" value="Genomic_DNA"/>
</dbReference>
<gene>
    <name evidence="2" type="ORF">SDC9_23739</name>
</gene>
<dbReference type="Pfam" id="PF00271">
    <property type="entry name" value="Helicase_C"/>
    <property type="match status" value="1"/>
</dbReference>
<dbReference type="InterPro" id="IPR001650">
    <property type="entry name" value="Helicase_C-like"/>
</dbReference>
<sequence length="1139" mass="130296">MITKSADNSVREKFVTALLDKIKGRCTGSLYEKVYDDKPSIKLFIGNLSPRIPLNTLSTIYSKTSPSSAGLEVLINKNDIRTARIRITAGAVFYYKVFPTREEQLEIYNLERDGKFRRDPSSEEDKYDGEVGDASLSGFKLRSVYQKAKPKPVVFEVNISDLIKERLPTTNNLPEGERLAIEALEIFSKDENKFRSKAHSAKTRSGQDKELEVTEADLINEETFNAFIHSWGTTIQTPHWQSGLNYTISEFDDNSIKLKLTIDNLYTEKTPLNSVDNSMFETQLQVEPINFVFQDYILGYLKDDLNYDGNIHANGFNCTVVKKGNAMEIEHMPIFSQLKYKSKTDITPKFTTLSENPSDVLEKISELMGKEIKRFTDSIPSLQHLSEIGKNKLKTEIADFRLEKQRFDTGCDILRTNKQAMDAFKLMNAAFANSGKGYQSWRLFQIVFIVMEIADVVASSTKTECPTLDDVDLIYFPTGGGKTEAYLGLAVFTAFYDRLRGKKEGVTAITRFPLRLLSLQQLQRIADIFGQAELLRRQHPIIGKIGYAQFSTGYYVGDENTPNKVYSWEFGTGIPIDNISRVNTDPDLQDKFKIISRCPFCGKNTVKLIGDLDRLRIIHKCTNPECGEEIPVYISDQEVVRYLPTFIVSTLDKMVSASWNKEFKMLFGKIDGRCPKHGYISGKTCLYKNTYVKDPNACKQESYDSVSLYDPSPTLMIQDEIHLIREALGTYDSHYESFLDNYIQTISEGKKIKIIGSSATVTDYEAQIRELYLKKAHKFPAYSPFYAYEDQTEHSRFVVGVMPHNKTVIFAVLDTMQIYYEEIENLKANPSLALNMNVGFTSEEEVLETLKDYEIELCYNLAKREGDAIANSILTVINDTLEMKKYNKMKLKMMTGDVTFRDVKEILSTIENGNVENHIDLIIATSMISHGVDIDSLNYMVFMGMPRNTAEYIQALSRIGRKYPGIVFVIFNPTRERDQSYYKYFIKYHEYKDILVEPVPISRWAKFSITRTLPGIFSACIINYLKGKDGVSPYMTKDFKEGYDSRIFTEEEIFDFILKCYKVEENEMGAYFKQIITDKVKNYIDQIRISEKNEFIPGMLSDRPMRSLRDTDSPLIVRPTGESSDPMYQIRVQESGGVE</sequence>
<comment type="caution">
    <text evidence="2">The sequence shown here is derived from an EMBL/GenBank/DDBJ whole genome shotgun (WGS) entry which is preliminary data.</text>
</comment>
<dbReference type="SUPFAM" id="SSF52540">
    <property type="entry name" value="P-loop containing nucleoside triphosphate hydrolases"/>
    <property type="match status" value="1"/>
</dbReference>
<proteinExistence type="predicted"/>
<dbReference type="PROSITE" id="PS51194">
    <property type="entry name" value="HELICASE_CTER"/>
    <property type="match status" value="1"/>
</dbReference>
<dbReference type="CDD" id="cd18785">
    <property type="entry name" value="SF2_C"/>
    <property type="match status" value="1"/>
</dbReference>
<name>A0A644UG86_9ZZZZ</name>
<evidence type="ECO:0000313" key="2">
    <source>
        <dbReference type="EMBL" id="MPL77879.1"/>
    </source>
</evidence>
<dbReference type="AlphaFoldDB" id="A0A644UG86"/>